<dbReference type="RefSeq" id="WP_187973865.1">
    <property type="nucleotide sequence ID" value="NZ_CP046884.1"/>
</dbReference>
<dbReference type="KEGG" id="cpoy:GP475_07790"/>
<keyword evidence="3" id="KW-1185">Reference proteome</keyword>
<gene>
    <name evidence="2" type="ORF">GP475_07790</name>
</gene>
<organism evidence="2 3">
    <name type="scientific">Corynebacterium poyangense</name>
    <dbReference type="NCBI Taxonomy" id="2684405"/>
    <lineage>
        <taxon>Bacteria</taxon>
        <taxon>Bacillati</taxon>
        <taxon>Actinomycetota</taxon>
        <taxon>Actinomycetes</taxon>
        <taxon>Mycobacteriales</taxon>
        <taxon>Corynebacteriaceae</taxon>
        <taxon>Corynebacterium</taxon>
    </lineage>
</organism>
<accession>A0A7H0SPS6</accession>
<protein>
    <submittedName>
        <fullName evidence="2">Uncharacterized protein</fullName>
    </submittedName>
</protein>
<evidence type="ECO:0000313" key="3">
    <source>
        <dbReference type="Proteomes" id="UP000516320"/>
    </source>
</evidence>
<evidence type="ECO:0000256" key="1">
    <source>
        <dbReference type="SAM" id="Phobius"/>
    </source>
</evidence>
<name>A0A7H0SPS6_9CORY</name>
<keyword evidence="1" id="KW-0812">Transmembrane</keyword>
<feature type="transmembrane region" description="Helical" evidence="1">
    <location>
        <begin position="29"/>
        <end position="47"/>
    </location>
</feature>
<keyword evidence="1" id="KW-1133">Transmembrane helix</keyword>
<dbReference type="AlphaFoldDB" id="A0A7H0SPS6"/>
<proteinExistence type="predicted"/>
<dbReference type="Proteomes" id="UP000516320">
    <property type="component" value="Chromosome"/>
</dbReference>
<reference evidence="2 3" key="1">
    <citation type="submission" date="2019-12" db="EMBL/GenBank/DDBJ databases">
        <title>Corynebacterium sp. nov., isolated from feces of the Anser Albifrons in China.</title>
        <authorList>
            <person name="Liu Q."/>
        </authorList>
    </citation>
    <scope>NUCLEOTIDE SEQUENCE [LARGE SCALE GENOMIC DNA]</scope>
    <source>
        <strain evidence="2 3">4H37-19</strain>
    </source>
</reference>
<evidence type="ECO:0000313" key="2">
    <source>
        <dbReference type="EMBL" id="QNQ90551.1"/>
    </source>
</evidence>
<keyword evidence="1" id="KW-0472">Membrane</keyword>
<dbReference type="EMBL" id="CP046884">
    <property type="protein sequence ID" value="QNQ90551.1"/>
    <property type="molecule type" value="Genomic_DNA"/>
</dbReference>
<sequence>MLSLALLCAILAFIFLALAIKSSFILWIIGTISFAVLGVIFLGIDIFRKQNSRR</sequence>